<proteinExistence type="predicted"/>
<dbReference type="Proteomes" id="UP000887579">
    <property type="component" value="Unplaced"/>
</dbReference>
<dbReference type="WBParaSite" id="ES5_v2.g639.t1">
    <property type="protein sequence ID" value="ES5_v2.g639.t1"/>
    <property type="gene ID" value="ES5_v2.g639"/>
</dbReference>
<name>A0AC34GQ02_9BILA</name>
<accession>A0AC34GQ02</accession>
<organism evidence="1 2">
    <name type="scientific">Panagrolaimus sp. ES5</name>
    <dbReference type="NCBI Taxonomy" id="591445"/>
    <lineage>
        <taxon>Eukaryota</taxon>
        <taxon>Metazoa</taxon>
        <taxon>Ecdysozoa</taxon>
        <taxon>Nematoda</taxon>
        <taxon>Chromadorea</taxon>
        <taxon>Rhabditida</taxon>
        <taxon>Tylenchina</taxon>
        <taxon>Panagrolaimomorpha</taxon>
        <taxon>Panagrolaimoidea</taxon>
        <taxon>Panagrolaimidae</taxon>
        <taxon>Panagrolaimus</taxon>
    </lineage>
</organism>
<protein>
    <submittedName>
        <fullName evidence="2">ShKT domain-containing protein</fullName>
    </submittedName>
</protein>
<sequence>MIKLTVFVLLNLNLILGQTSPSTIYGSIVPEGECIDITPDCEKYKFECTNDQYKPLMCKYCKKTCILCNDPCGAVATVSTSGAVTVSSSLPQSSPSSAAASSVASTTGGTSAGSTGSDTSGSTSGPGSTASGENL</sequence>
<reference evidence="2" key="1">
    <citation type="submission" date="2022-11" db="UniProtKB">
        <authorList>
            <consortium name="WormBaseParasite"/>
        </authorList>
    </citation>
    <scope>IDENTIFICATION</scope>
</reference>
<evidence type="ECO:0000313" key="1">
    <source>
        <dbReference type="Proteomes" id="UP000887579"/>
    </source>
</evidence>
<evidence type="ECO:0000313" key="2">
    <source>
        <dbReference type="WBParaSite" id="ES5_v2.g639.t1"/>
    </source>
</evidence>